<evidence type="ECO:0000256" key="11">
    <source>
        <dbReference type="ARBA" id="ARBA00023235"/>
    </source>
</evidence>
<dbReference type="HAMAP" id="MF_01966">
    <property type="entry name" value="NADHX_epimerase"/>
    <property type="match status" value="1"/>
</dbReference>
<evidence type="ECO:0000256" key="7">
    <source>
        <dbReference type="ARBA" id="ARBA00022840"/>
    </source>
</evidence>
<comment type="function">
    <text evidence="14 19">Bifunctional enzyme that catalyzes the epimerization of the S- and R-forms of NAD(P)HX and the dehydration of the S-form of NAD(P)HX at the expense of ADP, which is converted to AMP. This allows the repair of both epimers of NAD(P)HX, a damaged form of NAD(P)H that is a result of enzymatic or heat-dependent hydration.</text>
</comment>
<evidence type="ECO:0000256" key="16">
    <source>
        <dbReference type="ARBA" id="ARBA00049209"/>
    </source>
</evidence>
<evidence type="ECO:0000256" key="5">
    <source>
        <dbReference type="ARBA" id="ARBA00022723"/>
    </source>
</evidence>
<evidence type="ECO:0000256" key="19">
    <source>
        <dbReference type="PIRNR" id="PIRNR017184"/>
    </source>
</evidence>
<comment type="catalytic activity">
    <reaction evidence="2 18 19">
        <text>(6R)-NADPHX = (6S)-NADPHX</text>
        <dbReference type="Rhea" id="RHEA:32227"/>
        <dbReference type="ChEBI" id="CHEBI:64076"/>
        <dbReference type="ChEBI" id="CHEBI:64077"/>
        <dbReference type="EC" id="5.1.99.6"/>
    </reaction>
</comment>
<dbReference type="GO" id="GO:0046496">
    <property type="term" value="P:nicotinamide nucleotide metabolic process"/>
    <property type="evidence" value="ECO:0007669"/>
    <property type="project" value="UniProtKB-UniRule"/>
</dbReference>
<dbReference type="SUPFAM" id="SSF53613">
    <property type="entry name" value="Ribokinase-like"/>
    <property type="match status" value="1"/>
</dbReference>
<comment type="function">
    <text evidence="17">Catalyzes the dehydration of the S-form of NAD(P)HX at the expense of ADP, which is converted to AMP. Together with NAD(P)HX epimerase, which catalyzes the epimerization of the S- and R-forms, the enzyme allows the repair of both epimers of NAD(P)HX, a damaged form of NAD(P)H that is a result of enzymatic or heat-dependent hydration.</text>
</comment>
<dbReference type="PROSITE" id="PS51383">
    <property type="entry name" value="YJEF_C_3"/>
    <property type="match status" value="1"/>
</dbReference>
<reference evidence="22" key="1">
    <citation type="submission" date="2021-01" db="EMBL/GenBank/DDBJ databases">
        <title>Modified the classification status of verrucomicrobia.</title>
        <authorList>
            <person name="Feng X."/>
        </authorList>
    </citation>
    <scope>NUCLEOTIDE SEQUENCE</scope>
    <source>
        <strain evidence="22">KCTC 12986</strain>
    </source>
</reference>
<evidence type="ECO:0000256" key="6">
    <source>
        <dbReference type="ARBA" id="ARBA00022741"/>
    </source>
</evidence>
<comment type="caution">
    <text evidence="22">The sequence shown here is derived from an EMBL/GenBank/DDBJ whole genome shotgun (WGS) entry which is preliminary data.</text>
</comment>
<evidence type="ECO:0000259" key="20">
    <source>
        <dbReference type="PROSITE" id="PS51383"/>
    </source>
</evidence>
<keyword evidence="9 18" id="KW-0630">Potassium</keyword>
<comment type="catalytic activity">
    <reaction evidence="1 18 19">
        <text>(6R)-NADHX = (6S)-NADHX</text>
        <dbReference type="Rhea" id="RHEA:32215"/>
        <dbReference type="ChEBI" id="CHEBI:64074"/>
        <dbReference type="ChEBI" id="CHEBI:64075"/>
        <dbReference type="EC" id="5.1.99.6"/>
    </reaction>
</comment>
<feature type="domain" description="YjeF C-terminal" evidence="20">
    <location>
        <begin position="211"/>
        <end position="476"/>
    </location>
</feature>
<comment type="cofactor">
    <cofactor evidence="18 19">
        <name>K(+)</name>
        <dbReference type="ChEBI" id="CHEBI:29103"/>
    </cofactor>
    <text evidence="18 19">Binds 1 potassium ion per subunit.</text>
</comment>
<evidence type="ECO:0000256" key="1">
    <source>
        <dbReference type="ARBA" id="ARBA00000013"/>
    </source>
</evidence>
<evidence type="ECO:0000256" key="14">
    <source>
        <dbReference type="ARBA" id="ARBA00025153"/>
    </source>
</evidence>
<protein>
    <recommendedName>
        <fullName evidence="19">Bifunctional NAD(P)H-hydrate repair enzyme</fullName>
    </recommendedName>
    <alternativeName>
        <fullName evidence="19">Nicotinamide nucleotide repair protein</fullName>
    </alternativeName>
    <domain>
        <recommendedName>
            <fullName evidence="19">ADP-dependent (S)-NAD(P)H-hydrate dehydratase</fullName>
            <ecNumber evidence="19">4.2.1.136</ecNumber>
        </recommendedName>
        <alternativeName>
            <fullName evidence="19">ADP-dependent NAD(P)HX dehydratase</fullName>
        </alternativeName>
    </domain>
    <domain>
        <recommendedName>
            <fullName evidence="19">NAD(P)H-hydrate epimerase</fullName>
            <ecNumber evidence="19">5.1.99.6</ecNumber>
        </recommendedName>
    </domain>
</protein>
<dbReference type="EC" id="5.1.99.6" evidence="19"/>
<evidence type="ECO:0000256" key="15">
    <source>
        <dbReference type="ARBA" id="ARBA00048238"/>
    </source>
</evidence>
<gene>
    <name evidence="17" type="primary">nnrD</name>
    <name evidence="18" type="synonym">nnrE</name>
    <name evidence="22" type="ORF">JIN78_05305</name>
</gene>
<name>A0A934RL92_9BACT</name>
<evidence type="ECO:0000259" key="21">
    <source>
        <dbReference type="PROSITE" id="PS51385"/>
    </source>
</evidence>
<evidence type="ECO:0000256" key="9">
    <source>
        <dbReference type="ARBA" id="ARBA00022958"/>
    </source>
</evidence>
<dbReference type="PROSITE" id="PS01050">
    <property type="entry name" value="YJEF_C_2"/>
    <property type="match status" value="1"/>
</dbReference>
<dbReference type="PANTHER" id="PTHR12592">
    <property type="entry name" value="ATP-DEPENDENT (S)-NAD(P)H-HYDRATE DEHYDRATASE FAMILY MEMBER"/>
    <property type="match status" value="1"/>
</dbReference>
<keyword evidence="6 17" id="KW-0547">Nucleotide-binding</keyword>
<feature type="binding site" evidence="18">
    <location>
        <position position="150"/>
    </location>
    <ligand>
        <name>(6S)-NADPHX</name>
        <dbReference type="ChEBI" id="CHEBI:64076"/>
    </ligand>
</feature>
<evidence type="ECO:0000256" key="3">
    <source>
        <dbReference type="ARBA" id="ARBA00006001"/>
    </source>
</evidence>
<dbReference type="PIRSF" id="PIRSF017184">
    <property type="entry name" value="Nnr"/>
    <property type="match status" value="1"/>
</dbReference>
<feature type="binding site" evidence="17">
    <location>
        <position position="416"/>
    </location>
    <ligand>
        <name>(6S)-NADPHX</name>
        <dbReference type="ChEBI" id="CHEBI:64076"/>
    </ligand>
</feature>
<comment type="caution">
    <text evidence="18">Lacks conserved residue(s) required for the propagation of feature annotation.</text>
</comment>
<evidence type="ECO:0000256" key="8">
    <source>
        <dbReference type="ARBA" id="ARBA00022857"/>
    </source>
</evidence>
<dbReference type="GO" id="GO:0052855">
    <property type="term" value="F:ADP-dependent NAD(P)H-hydrate dehydratase activity"/>
    <property type="evidence" value="ECO:0007669"/>
    <property type="project" value="UniProtKB-UniRule"/>
</dbReference>
<feature type="domain" description="YjeF N-terminal" evidence="21">
    <location>
        <begin position="7"/>
        <end position="205"/>
    </location>
</feature>
<dbReference type="HAMAP" id="MF_01965">
    <property type="entry name" value="NADHX_dehydratase"/>
    <property type="match status" value="1"/>
</dbReference>
<organism evidence="22 23">
    <name type="scientific">Roseibacillus ishigakijimensis</name>
    <dbReference type="NCBI Taxonomy" id="454146"/>
    <lineage>
        <taxon>Bacteria</taxon>
        <taxon>Pseudomonadati</taxon>
        <taxon>Verrucomicrobiota</taxon>
        <taxon>Verrucomicrobiia</taxon>
        <taxon>Verrucomicrobiales</taxon>
        <taxon>Verrucomicrobiaceae</taxon>
        <taxon>Roseibacillus</taxon>
    </lineage>
</organism>
<keyword evidence="5 18" id="KW-0479">Metal-binding</keyword>
<dbReference type="GO" id="GO:0110051">
    <property type="term" value="P:metabolite repair"/>
    <property type="evidence" value="ECO:0007669"/>
    <property type="project" value="TreeGrafter"/>
</dbReference>
<comment type="similarity">
    <text evidence="4 19">In the C-terminal section; belongs to the NnrD/CARKD family.</text>
</comment>
<feature type="binding site" evidence="17">
    <location>
        <begin position="386"/>
        <end position="390"/>
    </location>
    <ligand>
        <name>AMP</name>
        <dbReference type="ChEBI" id="CHEBI:456215"/>
    </ligand>
</feature>
<dbReference type="SUPFAM" id="SSF64153">
    <property type="entry name" value="YjeF N-terminal domain-like"/>
    <property type="match status" value="1"/>
</dbReference>
<dbReference type="Proteomes" id="UP000604083">
    <property type="component" value="Unassembled WGS sequence"/>
</dbReference>
<feature type="binding site" evidence="18">
    <location>
        <begin position="117"/>
        <end position="123"/>
    </location>
    <ligand>
        <name>(6S)-NADPHX</name>
        <dbReference type="ChEBI" id="CHEBI:64076"/>
    </ligand>
</feature>
<keyword evidence="11 18" id="KW-0413">Isomerase</keyword>
<evidence type="ECO:0000256" key="12">
    <source>
        <dbReference type="ARBA" id="ARBA00023239"/>
    </source>
</evidence>
<dbReference type="EC" id="4.2.1.136" evidence="19"/>
<dbReference type="InterPro" id="IPR000631">
    <property type="entry name" value="CARKD"/>
</dbReference>
<evidence type="ECO:0000256" key="10">
    <source>
        <dbReference type="ARBA" id="ARBA00023027"/>
    </source>
</evidence>
<evidence type="ECO:0000256" key="2">
    <source>
        <dbReference type="ARBA" id="ARBA00000909"/>
    </source>
</evidence>
<dbReference type="CDD" id="cd01171">
    <property type="entry name" value="YXKO-related"/>
    <property type="match status" value="1"/>
</dbReference>
<keyword evidence="8 17" id="KW-0521">NADP</keyword>
<keyword evidence="13" id="KW-0511">Multifunctional enzyme</keyword>
<dbReference type="AlphaFoldDB" id="A0A934RL92"/>
<comment type="catalytic activity">
    <reaction evidence="15 17 19">
        <text>(6S)-NADHX + ADP = AMP + phosphate + NADH + H(+)</text>
        <dbReference type="Rhea" id="RHEA:32223"/>
        <dbReference type="ChEBI" id="CHEBI:15378"/>
        <dbReference type="ChEBI" id="CHEBI:43474"/>
        <dbReference type="ChEBI" id="CHEBI:57945"/>
        <dbReference type="ChEBI" id="CHEBI:64074"/>
        <dbReference type="ChEBI" id="CHEBI:456215"/>
        <dbReference type="ChEBI" id="CHEBI:456216"/>
        <dbReference type="EC" id="4.2.1.136"/>
    </reaction>
</comment>
<keyword evidence="10 17" id="KW-0520">NAD</keyword>
<evidence type="ECO:0000313" key="23">
    <source>
        <dbReference type="Proteomes" id="UP000604083"/>
    </source>
</evidence>
<dbReference type="InterPro" id="IPR030677">
    <property type="entry name" value="Nnr"/>
</dbReference>
<feature type="binding site" evidence="18">
    <location>
        <position position="153"/>
    </location>
    <ligand>
        <name>K(+)</name>
        <dbReference type="ChEBI" id="CHEBI:29103"/>
    </ligand>
</feature>
<dbReference type="Pfam" id="PF01256">
    <property type="entry name" value="Carb_kinase"/>
    <property type="match status" value="1"/>
</dbReference>
<feature type="binding site" evidence="17">
    <location>
        <position position="415"/>
    </location>
    <ligand>
        <name>AMP</name>
        <dbReference type="ChEBI" id="CHEBI:456215"/>
    </ligand>
</feature>
<evidence type="ECO:0000313" key="22">
    <source>
        <dbReference type="EMBL" id="MBK1833474.1"/>
    </source>
</evidence>
<feature type="binding site" evidence="17">
    <location>
        <position position="354"/>
    </location>
    <ligand>
        <name>(6S)-NADPHX</name>
        <dbReference type="ChEBI" id="CHEBI:64076"/>
    </ligand>
</feature>
<dbReference type="RefSeq" id="WP_200390907.1">
    <property type="nucleotide sequence ID" value="NZ_JAENIO010000009.1"/>
</dbReference>
<keyword evidence="23" id="KW-1185">Reference proteome</keyword>
<comment type="similarity">
    <text evidence="17">Belongs to the NnrD/CARKD family.</text>
</comment>
<keyword evidence="12 17" id="KW-0456">Lyase</keyword>
<dbReference type="GO" id="GO:0052856">
    <property type="term" value="F:NAD(P)HX epimerase activity"/>
    <property type="evidence" value="ECO:0007669"/>
    <property type="project" value="UniProtKB-UniRule"/>
</dbReference>
<keyword evidence="7 17" id="KW-0067">ATP-binding</keyword>
<dbReference type="NCBIfam" id="TIGR00196">
    <property type="entry name" value="yjeF_cterm"/>
    <property type="match status" value="1"/>
</dbReference>
<proteinExistence type="inferred from homology"/>
<feature type="binding site" evidence="18">
    <location>
        <position position="113"/>
    </location>
    <ligand>
        <name>K(+)</name>
        <dbReference type="ChEBI" id="CHEBI:29103"/>
    </ligand>
</feature>
<dbReference type="Pfam" id="PF03853">
    <property type="entry name" value="YjeF_N"/>
    <property type="match status" value="1"/>
</dbReference>
<feature type="binding site" evidence="17">
    <location>
        <position position="304"/>
    </location>
    <ligand>
        <name>(6S)-NADPHX</name>
        <dbReference type="ChEBI" id="CHEBI:64076"/>
    </ligand>
</feature>
<sequence length="482" mass="51120">MITCGEMKRVEEEAFATGATAEGLMEKVAFRMARVLLREFSQPGRVVVYMGKGHNAGDALVVARHLRSQGWQVELRSPFASDQLSKLTRQKKEELGVTSEAPSLRDGPLLLLDGLVGIGAKGALRGPIACLAREMNELRRSSGALTIAMDIPSGLDGDTGEGGEVIADHTLTVGIPKRGLVADGASHFVGRLHLIPVEELALPERGDGLITPESLRPHFPPRSFDFHKGQAGRVSLLAGGPGTWGAAVLCAQGALRAGAGLITLWVEKEALPTLLPLVDPEVMIRPRPRDWGDIPGDALVIGPGLGQGEEVAQSLQNFLVTNRRPTVLDADALNLVAAKGWHEELGANYLLTPHPGEMKRLWSGEGTRAERASALAEKTGATVLLKGSRTVVTRPDADVFYNTTGHPGMATGGQGDTLSGVLGALLAGGREPLVAARAGAWLCGRAAELALCRRERALSLTPSEVARHLGPAFCDLWQSRTK</sequence>
<dbReference type="InterPro" id="IPR036652">
    <property type="entry name" value="YjeF_N_dom_sf"/>
</dbReference>
<comment type="catalytic activity">
    <reaction evidence="16 17 19">
        <text>(6S)-NADPHX + ADP = AMP + phosphate + NADPH + H(+)</text>
        <dbReference type="Rhea" id="RHEA:32235"/>
        <dbReference type="ChEBI" id="CHEBI:15378"/>
        <dbReference type="ChEBI" id="CHEBI:43474"/>
        <dbReference type="ChEBI" id="CHEBI:57783"/>
        <dbReference type="ChEBI" id="CHEBI:64076"/>
        <dbReference type="ChEBI" id="CHEBI:456215"/>
        <dbReference type="ChEBI" id="CHEBI:456216"/>
        <dbReference type="EC" id="4.2.1.136"/>
    </reaction>
</comment>
<dbReference type="InterPro" id="IPR029056">
    <property type="entry name" value="Ribokinase-like"/>
</dbReference>
<evidence type="ECO:0000256" key="13">
    <source>
        <dbReference type="ARBA" id="ARBA00023268"/>
    </source>
</evidence>
<comment type="function">
    <text evidence="18">Catalyzes the epimerization of the S- and R-forms of NAD(P)HX, a damaged form of NAD(P)H that is a result of enzymatic or heat-dependent hydration. This is a prerequisite for the S-specific NAD(P)H-hydrate dehydratase to allow the repair of both epimers of NAD(P)HX.</text>
</comment>
<dbReference type="NCBIfam" id="TIGR00197">
    <property type="entry name" value="yjeF_nterm"/>
    <property type="match status" value="1"/>
</dbReference>
<evidence type="ECO:0000256" key="18">
    <source>
        <dbReference type="HAMAP-Rule" id="MF_01966"/>
    </source>
</evidence>
<dbReference type="PROSITE" id="PS51385">
    <property type="entry name" value="YJEF_N"/>
    <property type="match status" value="1"/>
</dbReference>
<comment type="cofactor">
    <cofactor evidence="17">
        <name>Mg(2+)</name>
        <dbReference type="ChEBI" id="CHEBI:18420"/>
    </cofactor>
</comment>
<feature type="binding site" evidence="17">
    <location>
        <position position="246"/>
    </location>
    <ligand>
        <name>(6S)-NADPHX</name>
        <dbReference type="ChEBI" id="CHEBI:64076"/>
    </ligand>
</feature>
<comment type="subunit">
    <text evidence="17">Homotetramer.</text>
</comment>
<feature type="binding site" evidence="18">
    <location>
        <position position="55"/>
    </location>
    <ligand>
        <name>K(+)</name>
        <dbReference type="ChEBI" id="CHEBI:29103"/>
    </ligand>
</feature>
<dbReference type="InterPro" id="IPR017953">
    <property type="entry name" value="Carbohydrate_kinase_pred_CS"/>
</dbReference>
<dbReference type="PANTHER" id="PTHR12592:SF0">
    <property type="entry name" value="ATP-DEPENDENT (S)-NAD(P)H-HYDRATE DEHYDRATASE"/>
    <property type="match status" value="1"/>
</dbReference>
<comment type="similarity">
    <text evidence="3 19">In the N-terminal section; belongs to the NnrE/AIBP family.</text>
</comment>
<dbReference type="GO" id="GO:0046872">
    <property type="term" value="F:metal ion binding"/>
    <property type="evidence" value="ECO:0007669"/>
    <property type="project" value="UniProtKB-UniRule"/>
</dbReference>
<accession>A0A934RL92</accession>
<comment type="similarity">
    <text evidence="18">Belongs to the NnrE/AIBP family.</text>
</comment>
<evidence type="ECO:0000256" key="17">
    <source>
        <dbReference type="HAMAP-Rule" id="MF_01965"/>
    </source>
</evidence>
<dbReference type="InterPro" id="IPR004443">
    <property type="entry name" value="YjeF_N_dom"/>
</dbReference>
<dbReference type="EMBL" id="JAENIO010000009">
    <property type="protein sequence ID" value="MBK1833474.1"/>
    <property type="molecule type" value="Genomic_DNA"/>
</dbReference>
<dbReference type="Gene3D" id="3.40.1190.20">
    <property type="match status" value="1"/>
</dbReference>
<evidence type="ECO:0000256" key="4">
    <source>
        <dbReference type="ARBA" id="ARBA00009524"/>
    </source>
</evidence>
<dbReference type="GO" id="GO:0005524">
    <property type="term" value="F:ATP binding"/>
    <property type="evidence" value="ECO:0007669"/>
    <property type="project" value="UniProtKB-UniRule"/>
</dbReference>
<dbReference type="Gene3D" id="3.40.50.10260">
    <property type="entry name" value="YjeF N-terminal domain"/>
    <property type="match status" value="1"/>
</dbReference>